<keyword evidence="15" id="KW-1185">Reference proteome</keyword>
<organism evidence="14 15">
    <name type="scientific">Sphingomonas aerolata</name>
    <dbReference type="NCBI Taxonomy" id="185951"/>
    <lineage>
        <taxon>Bacteria</taxon>
        <taxon>Pseudomonadati</taxon>
        <taxon>Pseudomonadota</taxon>
        <taxon>Alphaproteobacteria</taxon>
        <taxon>Sphingomonadales</taxon>
        <taxon>Sphingomonadaceae</taxon>
        <taxon>Sphingomonas</taxon>
    </lineage>
</organism>
<feature type="domain" description="TonB-dependent receptor plug" evidence="13">
    <location>
        <begin position="69"/>
        <end position="188"/>
    </location>
</feature>
<feature type="signal peptide" evidence="11">
    <location>
        <begin position="1"/>
        <end position="26"/>
    </location>
</feature>
<dbReference type="GO" id="GO:0009279">
    <property type="term" value="C:cell outer membrane"/>
    <property type="evidence" value="ECO:0007669"/>
    <property type="project" value="UniProtKB-SubCell"/>
</dbReference>
<proteinExistence type="inferred from homology"/>
<feature type="region of interest" description="Disordered" evidence="10">
    <location>
        <begin position="27"/>
        <end position="53"/>
    </location>
</feature>
<dbReference type="InterPro" id="IPR000531">
    <property type="entry name" value="Beta-barrel_TonB"/>
</dbReference>
<evidence type="ECO:0000259" key="12">
    <source>
        <dbReference type="Pfam" id="PF00593"/>
    </source>
</evidence>
<dbReference type="InterPro" id="IPR012910">
    <property type="entry name" value="Plug_dom"/>
</dbReference>
<keyword evidence="4 8" id="KW-0812">Transmembrane</keyword>
<dbReference type="PROSITE" id="PS52016">
    <property type="entry name" value="TONB_DEPENDENT_REC_3"/>
    <property type="match status" value="1"/>
</dbReference>
<evidence type="ECO:0000256" key="10">
    <source>
        <dbReference type="SAM" id="MobiDB-lite"/>
    </source>
</evidence>
<comment type="caution">
    <text evidence="14">The sequence shown here is derived from an EMBL/GenBank/DDBJ whole genome shotgun (WGS) entry which is preliminary data.</text>
</comment>
<keyword evidence="6 8" id="KW-0472">Membrane</keyword>
<evidence type="ECO:0000256" key="7">
    <source>
        <dbReference type="ARBA" id="ARBA00023237"/>
    </source>
</evidence>
<protein>
    <submittedName>
        <fullName evidence="14">Iron complex outermembrane receptor protein</fullName>
    </submittedName>
</protein>
<accession>A0A2T4YMA6</accession>
<dbReference type="PANTHER" id="PTHR47234:SF3">
    <property type="entry name" value="SECRETIN_TONB SHORT N-TERMINAL DOMAIN-CONTAINING PROTEIN"/>
    <property type="match status" value="1"/>
</dbReference>
<dbReference type="PANTHER" id="PTHR47234">
    <property type="match status" value="1"/>
</dbReference>
<dbReference type="CDD" id="cd01347">
    <property type="entry name" value="ligand_gated_channel"/>
    <property type="match status" value="1"/>
</dbReference>
<evidence type="ECO:0000256" key="4">
    <source>
        <dbReference type="ARBA" id="ARBA00022692"/>
    </source>
</evidence>
<dbReference type="SUPFAM" id="SSF56935">
    <property type="entry name" value="Porins"/>
    <property type="match status" value="1"/>
</dbReference>
<evidence type="ECO:0000259" key="13">
    <source>
        <dbReference type="Pfam" id="PF07715"/>
    </source>
</evidence>
<name>A0A2T4YMA6_9SPHN</name>
<gene>
    <name evidence="14" type="ORF">C8J24_2744</name>
</gene>
<sequence length="853" mass="90405">MKIAHHISRHALIVALAAGGHVSASAQELAQTTNPATVGSASPPTSDASDDIPDDIIVTGTRATGITAAESAAPIKVLDADMMSHVGQPNLNQILTQLVPSFTAQAFGGDTANLTLSARLRGLSPNHTLVLVNGKRRHGTANLAVLGGPYQGAATADLDLISPSSIKRIEVLEDGAAAQYGSDAIAGVINIILKDGDTGGDGYATAGENYQTGGRTYAGTLHLATKIGEDGFLNVTAFHRYHDFTQVGGLDRRVTDGDGKLLTGTTSPALSPLQQQLYPNISRFPYVNRINGDAQSRLTNLQFNSAYDFGAAEVYSFGTYSKRIASAYENLRVPTRVSRTVGGVTTYFDPDGDSPVNGFSPREKIREDDMAFTGGVRGLLSGFTYDLSTSFGQDKNLIYTVDSANASLYADTGFTPTRFYNGFFKATEFTANADVTREIAVGMAAPLNLAFGAEYRKNVYEIGSGDAASIYKEGGQSYPGFRPSDAGVNGRNSQAAYVDVAMMSIDGLKVDVAGRYEHYSDFGSKFIYKGTSRYDFSDAFALRGTVSTGFRAPTLAESYYSATNVSPTSAFVQLPANSAAAKLLGFANLKPEKSTNFSLGTVLRPAPRLTITIDAYQVKIRDRILGTGSLYGSGGATNFPIVTAAIRANGNILDPTVNQTGINIFTNGADTRTRGIDLVASYVTDLADYGKVNWMLSGNYNETKALRLNAAPATLGGIPLFDDEAISYLETASPKTKVIGSIVYALDKFGATLRGTVYGKTTAYLTPDGGAYYKQTVGSAFIGDVELNYDLTAALKLSVGANNLFNKRPPTVGLVPGSTNSLVNDANVLDGPLTFSPYGINGGYYYARFNISF</sequence>
<dbReference type="Gene3D" id="2.40.170.20">
    <property type="entry name" value="TonB-dependent receptor, beta-barrel domain"/>
    <property type="match status" value="1"/>
</dbReference>
<feature type="chain" id="PRO_5015486680" evidence="11">
    <location>
        <begin position="27"/>
        <end position="853"/>
    </location>
</feature>
<dbReference type="InterPro" id="IPR036942">
    <property type="entry name" value="Beta-barrel_TonB_sf"/>
</dbReference>
<comment type="similarity">
    <text evidence="8 9">Belongs to the TonB-dependent receptor family.</text>
</comment>
<keyword evidence="11" id="KW-0732">Signal</keyword>
<evidence type="ECO:0000256" key="11">
    <source>
        <dbReference type="SAM" id="SignalP"/>
    </source>
</evidence>
<dbReference type="AlphaFoldDB" id="A0A2T4YMA6"/>
<evidence type="ECO:0000256" key="5">
    <source>
        <dbReference type="ARBA" id="ARBA00023077"/>
    </source>
</evidence>
<keyword evidence="7 8" id="KW-0998">Cell outer membrane</keyword>
<dbReference type="Proteomes" id="UP000240996">
    <property type="component" value="Unassembled WGS sequence"/>
</dbReference>
<evidence type="ECO:0000313" key="15">
    <source>
        <dbReference type="Proteomes" id="UP000240996"/>
    </source>
</evidence>
<dbReference type="RefSeq" id="WP_107933178.1">
    <property type="nucleotide sequence ID" value="NZ_PZZN01000003.1"/>
</dbReference>
<dbReference type="EMBL" id="PZZN01000003">
    <property type="protein sequence ID" value="PTM44537.1"/>
    <property type="molecule type" value="Genomic_DNA"/>
</dbReference>
<evidence type="ECO:0000256" key="2">
    <source>
        <dbReference type="ARBA" id="ARBA00022448"/>
    </source>
</evidence>
<evidence type="ECO:0000313" key="14">
    <source>
        <dbReference type="EMBL" id="PTM44537.1"/>
    </source>
</evidence>
<evidence type="ECO:0000256" key="3">
    <source>
        <dbReference type="ARBA" id="ARBA00022452"/>
    </source>
</evidence>
<dbReference type="Pfam" id="PF00593">
    <property type="entry name" value="TonB_dep_Rec_b-barrel"/>
    <property type="match status" value="1"/>
</dbReference>
<dbReference type="InterPro" id="IPR037066">
    <property type="entry name" value="Plug_dom_sf"/>
</dbReference>
<evidence type="ECO:0000256" key="9">
    <source>
        <dbReference type="RuleBase" id="RU003357"/>
    </source>
</evidence>
<keyword evidence="5 9" id="KW-0798">TonB box</keyword>
<evidence type="ECO:0000256" key="8">
    <source>
        <dbReference type="PROSITE-ProRule" id="PRU01360"/>
    </source>
</evidence>
<feature type="compositionally biased region" description="Polar residues" evidence="10">
    <location>
        <begin position="27"/>
        <end position="39"/>
    </location>
</feature>
<dbReference type="Gene3D" id="2.170.130.10">
    <property type="entry name" value="TonB-dependent receptor, plug domain"/>
    <property type="match status" value="1"/>
</dbReference>
<reference evidence="14 15" key="1">
    <citation type="submission" date="2018-04" db="EMBL/GenBank/DDBJ databases">
        <title>Genomic Encyclopedia of Type Strains, Phase III (KMG-III): the genomes of soil and plant-associated and newly described type strains.</title>
        <authorList>
            <person name="Whitman W."/>
        </authorList>
    </citation>
    <scope>NUCLEOTIDE SEQUENCE [LARGE SCALE GENOMIC DNA]</scope>
    <source>
        <strain evidence="14 15">NW12</strain>
    </source>
</reference>
<keyword evidence="3 8" id="KW-1134">Transmembrane beta strand</keyword>
<keyword evidence="2 8" id="KW-0813">Transport</keyword>
<evidence type="ECO:0000256" key="1">
    <source>
        <dbReference type="ARBA" id="ARBA00004571"/>
    </source>
</evidence>
<comment type="subcellular location">
    <subcellularLocation>
        <location evidence="1 8">Cell outer membrane</location>
        <topology evidence="1 8">Multi-pass membrane protein</topology>
    </subcellularLocation>
</comment>
<evidence type="ECO:0000256" key="6">
    <source>
        <dbReference type="ARBA" id="ARBA00023136"/>
    </source>
</evidence>
<dbReference type="Pfam" id="PF07715">
    <property type="entry name" value="Plug"/>
    <property type="match status" value="1"/>
</dbReference>
<keyword evidence="14" id="KW-0675">Receptor</keyword>
<dbReference type="InterPro" id="IPR039426">
    <property type="entry name" value="TonB-dep_rcpt-like"/>
</dbReference>
<feature type="domain" description="TonB-dependent receptor-like beta-barrel" evidence="12">
    <location>
        <begin position="344"/>
        <end position="804"/>
    </location>
</feature>